<dbReference type="SUPFAM" id="SSF56553">
    <property type="entry name" value="Insert subdomain of RNA polymerase alpha subunit"/>
    <property type="match status" value="1"/>
</dbReference>
<dbReference type="Pfam" id="PF01193">
    <property type="entry name" value="RNA_pol_L"/>
    <property type="match status" value="1"/>
</dbReference>
<accession>A0A9N8YVG7</accession>
<dbReference type="Gene3D" id="2.170.120.12">
    <property type="entry name" value="DNA-directed RNA polymerase, insert domain"/>
    <property type="match status" value="1"/>
</dbReference>
<comment type="subcellular location">
    <subcellularLocation>
        <location evidence="1">Nucleus</location>
    </subcellularLocation>
</comment>
<name>A0A9N8YVG7_9GLOM</name>
<evidence type="ECO:0000256" key="5">
    <source>
        <dbReference type="ARBA" id="ARBA00023242"/>
    </source>
</evidence>
<gene>
    <name evidence="8" type="ORF">POCULU_LOCUS430</name>
</gene>
<dbReference type="GO" id="GO:0046983">
    <property type="term" value="F:protein dimerization activity"/>
    <property type="evidence" value="ECO:0007669"/>
    <property type="project" value="InterPro"/>
</dbReference>
<evidence type="ECO:0000256" key="2">
    <source>
        <dbReference type="ARBA" id="ARBA00022083"/>
    </source>
</evidence>
<protein>
    <recommendedName>
        <fullName evidence="2">DNA-directed RNA polymerases I and III subunit RPAC1</fullName>
    </recommendedName>
</protein>
<dbReference type="GO" id="GO:0005736">
    <property type="term" value="C:RNA polymerase I complex"/>
    <property type="evidence" value="ECO:0007669"/>
    <property type="project" value="TreeGrafter"/>
</dbReference>
<dbReference type="SMART" id="SM00662">
    <property type="entry name" value="RPOLD"/>
    <property type="match status" value="1"/>
</dbReference>
<comment type="caution">
    <text evidence="8">The sequence shown here is derived from an EMBL/GenBank/DDBJ whole genome shotgun (WGS) entry which is preliminary data.</text>
</comment>
<evidence type="ECO:0000313" key="9">
    <source>
        <dbReference type="Proteomes" id="UP000789572"/>
    </source>
</evidence>
<evidence type="ECO:0000313" key="8">
    <source>
        <dbReference type="EMBL" id="CAG8458535.1"/>
    </source>
</evidence>
<keyword evidence="5" id="KW-0539">Nucleus</keyword>
<evidence type="ECO:0000256" key="6">
    <source>
        <dbReference type="ARBA" id="ARBA00025804"/>
    </source>
</evidence>
<dbReference type="GO" id="GO:0055029">
    <property type="term" value="C:nuclear DNA-directed RNA polymerase complex"/>
    <property type="evidence" value="ECO:0007669"/>
    <property type="project" value="UniProtKB-ARBA"/>
</dbReference>
<sequence length="337" mass="38436">MAEQGEIPDHVNQIRTRVVLESDIVKNTAATNFPNTYPDIDDSWRHEDFCQKFKVKVYRLTDMEMEFDLIGIDASIANAFRRILIAEVPTMAIEHVFVFNNTSIIADEVLAHRLGLIPIYADPGKFDIKRPGDNATDANTLVFQLKISCEQKPDARPDETDPNRKFINANVYSGDLLWIPQGDQADRFKDENAIRPVVEDVLLAKLRPGQVIDLESTASYRLLPEITIKQEIVGDLADRFAACFAPGVVEVKKEKGVKRASIVNPRRDTVSREVLRHKEFQDIVQLSRVRDHFIFNVESIGILPPEKLFMHSVEILVEKCVLLREALERKIEDSMQE</sequence>
<dbReference type="AlphaFoldDB" id="A0A9N8YVG7"/>
<organism evidence="8 9">
    <name type="scientific">Paraglomus occultum</name>
    <dbReference type="NCBI Taxonomy" id="144539"/>
    <lineage>
        <taxon>Eukaryota</taxon>
        <taxon>Fungi</taxon>
        <taxon>Fungi incertae sedis</taxon>
        <taxon>Mucoromycota</taxon>
        <taxon>Glomeromycotina</taxon>
        <taxon>Glomeromycetes</taxon>
        <taxon>Paraglomerales</taxon>
        <taxon>Paraglomeraceae</taxon>
        <taxon>Paraglomus</taxon>
    </lineage>
</organism>
<dbReference type="InterPro" id="IPR033901">
    <property type="entry name" value="RNAPI/III_AC40"/>
</dbReference>
<evidence type="ECO:0000256" key="4">
    <source>
        <dbReference type="ARBA" id="ARBA00023163"/>
    </source>
</evidence>
<dbReference type="InterPro" id="IPR036603">
    <property type="entry name" value="RBP11-like"/>
</dbReference>
<dbReference type="CDD" id="cd07032">
    <property type="entry name" value="RNAP_I_II_AC40"/>
    <property type="match status" value="1"/>
</dbReference>
<dbReference type="InterPro" id="IPR011263">
    <property type="entry name" value="DNA-dir_RNA_pol_RpoA/D/Rpb3"/>
</dbReference>
<dbReference type="SUPFAM" id="SSF55257">
    <property type="entry name" value="RBP11-like subunits of RNA polymerase"/>
    <property type="match status" value="1"/>
</dbReference>
<comment type="similarity">
    <text evidence="6">Belongs to the archaeal Rpo3/eukaryotic RPB3 RNA polymerase subunit family.</text>
</comment>
<dbReference type="Gene3D" id="3.30.1360.10">
    <property type="entry name" value="RNA polymerase, RBP11-like subunit"/>
    <property type="match status" value="1"/>
</dbReference>
<dbReference type="OrthoDB" id="270173at2759"/>
<evidence type="ECO:0000256" key="1">
    <source>
        <dbReference type="ARBA" id="ARBA00004123"/>
    </source>
</evidence>
<dbReference type="Proteomes" id="UP000789572">
    <property type="component" value="Unassembled WGS sequence"/>
</dbReference>
<dbReference type="PROSITE" id="PS00446">
    <property type="entry name" value="RNA_POL_D_30KD"/>
    <property type="match status" value="1"/>
</dbReference>
<dbReference type="GO" id="GO:0003677">
    <property type="term" value="F:DNA binding"/>
    <property type="evidence" value="ECO:0007669"/>
    <property type="project" value="InterPro"/>
</dbReference>
<keyword evidence="9" id="KW-1185">Reference proteome</keyword>
<dbReference type="EMBL" id="CAJVPJ010000022">
    <property type="protein sequence ID" value="CAG8458535.1"/>
    <property type="molecule type" value="Genomic_DNA"/>
</dbReference>
<evidence type="ECO:0000256" key="3">
    <source>
        <dbReference type="ARBA" id="ARBA00022478"/>
    </source>
</evidence>
<dbReference type="GO" id="GO:0005666">
    <property type="term" value="C:RNA polymerase III complex"/>
    <property type="evidence" value="ECO:0007669"/>
    <property type="project" value="TreeGrafter"/>
</dbReference>
<dbReference type="PANTHER" id="PTHR11800">
    <property type="entry name" value="DNA-DIRECTED RNA POLYMERASE"/>
    <property type="match status" value="1"/>
</dbReference>
<dbReference type="GO" id="GO:0003899">
    <property type="term" value="F:DNA-directed RNA polymerase activity"/>
    <property type="evidence" value="ECO:0007669"/>
    <property type="project" value="InterPro"/>
</dbReference>
<dbReference type="FunFam" id="2.170.120.12:FF:000003">
    <property type="entry name" value="Dna-directed rna polymerases i and iii subunit"/>
    <property type="match status" value="1"/>
</dbReference>
<dbReference type="PANTHER" id="PTHR11800:SF13">
    <property type="entry name" value="DNA-DIRECTED RNA POLYMERASES I AND III SUBUNIT RPAC1"/>
    <property type="match status" value="1"/>
</dbReference>
<evidence type="ECO:0000259" key="7">
    <source>
        <dbReference type="SMART" id="SM00662"/>
    </source>
</evidence>
<keyword evidence="4" id="KW-0804">Transcription</keyword>
<dbReference type="InterPro" id="IPR001514">
    <property type="entry name" value="DNA-dir_RNA_pol_30-40kDasu_CS"/>
</dbReference>
<dbReference type="InterPro" id="IPR050518">
    <property type="entry name" value="Rpo3/RPB3_RNA_Pol_subunit"/>
</dbReference>
<feature type="domain" description="DNA-directed RNA polymerase RpoA/D/Rpb3-type" evidence="7">
    <location>
        <begin position="64"/>
        <end position="326"/>
    </location>
</feature>
<dbReference type="InterPro" id="IPR036643">
    <property type="entry name" value="RNApol_insert_sf"/>
</dbReference>
<proteinExistence type="inferred from homology"/>
<reference evidence="8" key="1">
    <citation type="submission" date="2021-06" db="EMBL/GenBank/DDBJ databases">
        <authorList>
            <person name="Kallberg Y."/>
            <person name="Tangrot J."/>
            <person name="Rosling A."/>
        </authorList>
    </citation>
    <scope>NUCLEOTIDE SEQUENCE</scope>
    <source>
        <strain evidence="8">IA702</strain>
    </source>
</reference>
<keyword evidence="3" id="KW-0240">DNA-directed RNA polymerase</keyword>
<dbReference type="GO" id="GO:0006351">
    <property type="term" value="P:DNA-templated transcription"/>
    <property type="evidence" value="ECO:0007669"/>
    <property type="project" value="InterPro"/>
</dbReference>